<organism evidence="1 2">
    <name type="scientific">Streptomyces viridochromogenes</name>
    <dbReference type="NCBI Taxonomy" id="1938"/>
    <lineage>
        <taxon>Bacteria</taxon>
        <taxon>Bacillati</taxon>
        <taxon>Actinomycetota</taxon>
        <taxon>Actinomycetes</taxon>
        <taxon>Kitasatosporales</taxon>
        <taxon>Streptomycetaceae</taxon>
        <taxon>Streptomyces</taxon>
    </lineage>
</organism>
<evidence type="ECO:0000313" key="2">
    <source>
        <dbReference type="Proteomes" id="UP000037432"/>
    </source>
</evidence>
<dbReference type="PATRIC" id="fig|1938.3.peg.4450"/>
<name>A0A0J7Z998_STRVR</name>
<proteinExistence type="predicted"/>
<dbReference type="AlphaFoldDB" id="A0A0J7Z998"/>
<dbReference type="Proteomes" id="UP000037432">
    <property type="component" value="Unassembled WGS sequence"/>
</dbReference>
<accession>A0A0J7Z998</accession>
<evidence type="ECO:0000313" key="1">
    <source>
        <dbReference type="EMBL" id="KMS71733.1"/>
    </source>
</evidence>
<reference evidence="1 2" key="1">
    <citation type="submission" date="2015-06" db="EMBL/GenBank/DDBJ databases">
        <authorList>
            <person name="Ju K.-S."/>
            <person name="Doroghazi J.R."/>
            <person name="Metcalf W.W."/>
        </authorList>
    </citation>
    <scope>NUCLEOTIDE SEQUENCE [LARGE SCALE GENOMIC DNA]</scope>
    <source>
        <strain evidence="1 2">NRRL 3414</strain>
    </source>
</reference>
<gene>
    <name evidence="1" type="ORF">ACM01_26080</name>
</gene>
<sequence>MAEAFFARSGAGPDPVTVLTYPAGADRLARREALRPVYEAIVARIGPPTLLGGSVAGPSVRWCTRERIVLLSGDRNRVELSVHDADKFVDDEWNAFERTRPGRKGEPHRFDALPYTWQLDRKGPGNAPGWTYNGVMVAGSWDHAVTGLELMLGSWVEQYPVQSPGDWIGFTLWTSRDWRRDMIVSYSPADHGRELAVCIHDRGIEQTGERQAQMRERGWRTLDEHQWWRTALPETDPDAPRLIAELTIAECLARKATCPAELRAHDISAGDNGELWLTGLGLPTHPSRGEHF</sequence>
<comment type="caution">
    <text evidence="1">The sequence shown here is derived from an EMBL/GenBank/DDBJ whole genome shotgun (WGS) entry which is preliminary data.</text>
</comment>
<protein>
    <submittedName>
        <fullName evidence="1">Uncharacterized protein</fullName>
    </submittedName>
</protein>
<dbReference type="EMBL" id="LFNT01000033">
    <property type="protein sequence ID" value="KMS71733.1"/>
    <property type="molecule type" value="Genomic_DNA"/>
</dbReference>